<keyword evidence="5" id="KW-1185">Reference proteome</keyword>
<dbReference type="RefSeq" id="XP_038733895.1">
    <property type="nucleotide sequence ID" value="XM_038875538.1"/>
</dbReference>
<evidence type="ECO:0000256" key="1">
    <source>
        <dbReference type="ARBA" id="ARBA00008987"/>
    </source>
</evidence>
<evidence type="ECO:0000259" key="3">
    <source>
        <dbReference type="PROSITE" id="PS51352"/>
    </source>
</evidence>
<evidence type="ECO:0000313" key="5">
    <source>
        <dbReference type="Proteomes" id="UP000710849"/>
    </source>
</evidence>
<dbReference type="Gene3D" id="3.40.30.10">
    <property type="entry name" value="Glutaredoxin"/>
    <property type="match status" value="1"/>
</dbReference>
<dbReference type="InterPro" id="IPR013766">
    <property type="entry name" value="Thioredoxin_domain"/>
</dbReference>
<dbReference type="EMBL" id="RCSW01000008">
    <property type="protein sequence ID" value="KAF7945988.1"/>
    <property type="molecule type" value="Genomic_DNA"/>
</dbReference>
<feature type="domain" description="Thioredoxin" evidence="3">
    <location>
        <begin position="41"/>
        <end position="143"/>
    </location>
</feature>
<comment type="similarity">
    <text evidence="1">Belongs to the thioredoxin family.</text>
</comment>
<proteinExistence type="inferred from homology"/>
<dbReference type="Proteomes" id="UP000710849">
    <property type="component" value="Unassembled WGS sequence"/>
</dbReference>
<evidence type="ECO:0000313" key="4">
    <source>
        <dbReference type="EMBL" id="KAF7945988.1"/>
    </source>
</evidence>
<reference evidence="4 5" key="1">
    <citation type="journal article" date="2020" name="Genome Biol. Evol.">
        <title>Comparative genomics of Sclerotiniaceae.</title>
        <authorList>
            <person name="Valero Jimenez C.A."/>
            <person name="Steentjes M."/>
            <person name="Scholten O.E."/>
            <person name="Van Kan J.A.L."/>
        </authorList>
    </citation>
    <scope>NUCLEOTIDE SEQUENCE [LARGE SCALE GENOMIC DNA]</scope>
    <source>
        <strain evidence="4 5">MUCL 94</strain>
    </source>
</reference>
<dbReference type="FunFam" id="3.40.30.10:FF:000245">
    <property type="entry name" value="Thioredoxin"/>
    <property type="match status" value="1"/>
</dbReference>
<protein>
    <recommendedName>
        <fullName evidence="3">Thioredoxin domain-containing protein</fullName>
    </recommendedName>
</protein>
<evidence type="ECO:0000256" key="2">
    <source>
        <dbReference type="ARBA" id="ARBA00023157"/>
    </source>
</evidence>
<organism evidence="4 5">
    <name type="scientific">Botrytis byssoidea</name>
    <dbReference type="NCBI Taxonomy" id="139641"/>
    <lineage>
        <taxon>Eukaryota</taxon>
        <taxon>Fungi</taxon>
        <taxon>Dikarya</taxon>
        <taxon>Ascomycota</taxon>
        <taxon>Pezizomycotina</taxon>
        <taxon>Leotiomycetes</taxon>
        <taxon>Helotiales</taxon>
        <taxon>Sclerotiniaceae</taxon>
        <taxon>Botrytis</taxon>
    </lineage>
</organism>
<dbReference type="Pfam" id="PF00085">
    <property type="entry name" value="Thioredoxin"/>
    <property type="match status" value="1"/>
</dbReference>
<sequence length="149" mass="16285">MSFFIRSLPRLPKTYNRTIFCQSINKRAFHQTIAKMGVHNIAKINSATDFKAALTNNQVVVLDAFATWCGPCKAIAPRVVKLSEEYPAAHFIKIDVDQLPEVSQELGIRAMPTFIIFKGAEKVAEVVGANPAALESAIQSAVEGVEPKA</sequence>
<dbReference type="InterPro" id="IPR036249">
    <property type="entry name" value="Thioredoxin-like_sf"/>
</dbReference>
<dbReference type="AlphaFoldDB" id="A0A9P5IU94"/>
<comment type="caution">
    <text evidence="4">The sequence shown here is derived from an EMBL/GenBank/DDBJ whole genome shotgun (WGS) entry which is preliminary data.</text>
</comment>
<dbReference type="PANTHER" id="PTHR46115">
    <property type="entry name" value="THIOREDOXIN-LIKE PROTEIN 1"/>
    <property type="match status" value="1"/>
</dbReference>
<keyword evidence="2" id="KW-1015">Disulfide bond</keyword>
<dbReference type="CDD" id="cd02947">
    <property type="entry name" value="TRX_family"/>
    <property type="match status" value="1"/>
</dbReference>
<name>A0A9P5IU94_9HELO</name>
<accession>A0A9P5IU94</accession>
<dbReference type="GeneID" id="62148615"/>
<dbReference type="SUPFAM" id="SSF52833">
    <property type="entry name" value="Thioredoxin-like"/>
    <property type="match status" value="1"/>
</dbReference>
<dbReference type="PRINTS" id="PR00421">
    <property type="entry name" value="THIOREDOXIN"/>
</dbReference>
<gene>
    <name evidence="4" type="ORF">EAE97_005026</name>
</gene>
<dbReference type="PROSITE" id="PS51352">
    <property type="entry name" value="THIOREDOXIN_2"/>
    <property type="match status" value="1"/>
</dbReference>